<dbReference type="SUPFAM" id="SSF56801">
    <property type="entry name" value="Acetyl-CoA synthetase-like"/>
    <property type="match status" value="1"/>
</dbReference>
<gene>
    <name evidence="3" type="ORF">GPM918_LOCUS23592</name>
    <name evidence="2" type="ORF">OVA965_LOCUS14488</name>
    <name evidence="5" type="ORF">SRO942_LOCUS23591</name>
    <name evidence="4" type="ORF">TMI583_LOCUS14494</name>
</gene>
<sequence>MEQFNFQNLHCIFYDDNEILARRLTSQFDLSFNIKYEPKQHSFSCSFEYKTNCFRHETIEKLSRQYQLLTRQLFDNKPMYELSILLPEDIRIITDLSIADVQHQHQQQCIHYLFVDRCQEHPQKLCIVLDEQSLTYSEVLYYVQLLSVYLIKECYVQPQQIVCQCVDRSIEMCIGILSILTCAAVYCPLNQQYPQKRLLSVIHDMQTQHVLVHQLTKYKFDEINIQEIIYNLKHRCLLDNELELLSNVKLTADHIAYVLSTSGTTGQPKFVPICHRNFTSFIQSFSSNLQIFTSQDNVIQIAQCSFDVHFEEIVGALVVGSTLVMLHPSGHLDMSYLSSVIQMKQVAFIDTVPTMMMSLCDYMQETIQCERLKSLRCISVCGKYLNLFVV</sequence>
<dbReference type="Proteomes" id="UP000682733">
    <property type="component" value="Unassembled WGS sequence"/>
</dbReference>
<dbReference type="GO" id="GO:0005737">
    <property type="term" value="C:cytoplasm"/>
    <property type="evidence" value="ECO:0007669"/>
    <property type="project" value="TreeGrafter"/>
</dbReference>
<evidence type="ECO:0000313" key="5">
    <source>
        <dbReference type="EMBL" id="CAF3963075.1"/>
    </source>
</evidence>
<dbReference type="InterPro" id="IPR000873">
    <property type="entry name" value="AMP-dep_synth/lig_dom"/>
</dbReference>
<evidence type="ECO:0000313" key="6">
    <source>
        <dbReference type="Proteomes" id="UP000663829"/>
    </source>
</evidence>
<dbReference type="Proteomes" id="UP000663829">
    <property type="component" value="Unassembled WGS sequence"/>
</dbReference>
<dbReference type="AlphaFoldDB" id="A0A814W9M9"/>
<dbReference type="GO" id="GO:0044550">
    <property type="term" value="P:secondary metabolite biosynthetic process"/>
    <property type="evidence" value="ECO:0007669"/>
    <property type="project" value="TreeGrafter"/>
</dbReference>
<dbReference type="EMBL" id="CAJOBC010008486">
    <property type="protein sequence ID" value="CAF3963075.1"/>
    <property type="molecule type" value="Genomic_DNA"/>
</dbReference>
<dbReference type="EMBL" id="CAJNOK010006293">
    <property type="protein sequence ID" value="CAF0999560.1"/>
    <property type="molecule type" value="Genomic_DNA"/>
</dbReference>
<evidence type="ECO:0000313" key="2">
    <source>
        <dbReference type="EMBL" id="CAF0999560.1"/>
    </source>
</evidence>
<dbReference type="Pfam" id="PF00501">
    <property type="entry name" value="AMP-binding"/>
    <property type="match status" value="1"/>
</dbReference>
<name>A0A814W9M9_9BILA</name>
<evidence type="ECO:0000313" key="3">
    <source>
        <dbReference type="EMBL" id="CAF1198457.1"/>
    </source>
</evidence>
<organism evidence="3 6">
    <name type="scientific">Didymodactylos carnosus</name>
    <dbReference type="NCBI Taxonomy" id="1234261"/>
    <lineage>
        <taxon>Eukaryota</taxon>
        <taxon>Metazoa</taxon>
        <taxon>Spiralia</taxon>
        <taxon>Gnathifera</taxon>
        <taxon>Rotifera</taxon>
        <taxon>Eurotatoria</taxon>
        <taxon>Bdelloidea</taxon>
        <taxon>Philodinida</taxon>
        <taxon>Philodinidae</taxon>
        <taxon>Didymodactylos</taxon>
    </lineage>
</organism>
<dbReference type="GO" id="GO:0043041">
    <property type="term" value="P:amino acid activation for nonribosomal peptide biosynthetic process"/>
    <property type="evidence" value="ECO:0007669"/>
    <property type="project" value="TreeGrafter"/>
</dbReference>
<proteinExistence type="predicted"/>
<dbReference type="EMBL" id="CAJNOQ010008485">
    <property type="protein sequence ID" value="CAF1198457.1"/>
    <property type="molecule type" value="Genomic_DNA"/>
</dbReference>
<dbReference type="EMBL" id="CAJOBA010006302">
    <property type="protein sequence ID" value="CAF3769070.1"/>
    <property type="molecule type" value="Genomic_DNA"/>
</dbReference>
<dbReference type="Proteomes" id="UP000677228">
    <property type="component" value="Unassembled WGS sequence"/>
</dbReference>
<dbReference type="Gene3D" id="3.30.559.30">
    <property type="entry name" value="Nonribosomal peptide synthetase, condensation domain"/>
    <property type="match status" value="1"/>
</dbReference>
<feature type="domain" description="AMP-dependent synthetase/ligase" evidence="1">
    <location>
        <begin position="116"/>
        <end position="385"/>
    </location>
</feature>
<dbReference type="Proteomes" id="UP000681722">
    <property type="component" value="Unassembled WGS sequence"/>
</dbReference>
<dbReference type="OrthoDB" id="329835at2759"/>
<dbReference type="Gene3D" id="3.40.50.980">
    <property type="match status" value="2"/>
</dbReference>
<dbReference type="GO" id="GO:0031177">
    <property type="term" value="F:phosphopantetheine binding"/>
    <property type="evidence" value="ECO:0007669"/>
    <property type="project" value="TreeGrafter"/>
</dbReference>
<keyword evidence="6" id="KW-1185">Reference proteome</keyword>
<reference evidence="3" key="1">
    <citation type="submission" date="2021-02" db="EMBL/GenBank/DDBJ databases">
        <authorList>
            <person name="Nowell W R."/>
        </authorList>
    </citation>
    <scope>NUCLEOTIDE SEQUENCE</scope>
</reference>
<evidence type="ECO:0000259" key="1">
    <source>
        <dbReference type="Pfam" id="PF00501"/>
    </source>
</evidence>
<evidence type="ECO:0000313" key="4">
    <source>
        <dbReference type="EMBL" id="CAF3769070.1"/>
    </source>
</evidence>
<dbReference type="PANTHER" id="PTHR45527:SF1">
    <property type="entry name" value="FATTY ACID SYNTHASE"/>
    <property type="match status" value="1"/>
</dbReference>
<comment type="caution">
    <text evidence="3">The sequence shown here is derived from an EMBL/GenBank/DDBJ whole genome shotgun (WGS) entry which is preliminary data.</text>
</comment>
<dbReference type="PANTHER" id="PTHR45527">
    <property type="entry name" value="NONRIBOSOMAL PEPTIDE SYNTHETASE"/>
    <property type="match status" value="1"/>
</dbReference>
<accession>A0A814W9M9</accession>
<protein>
    <recommendedName>
        <fullName evidence="1">AMP-dependent synthetase/ligase domain-containing protein</fullName>
    </recommendedName>
</protein>